<dbReference type="GO" id="GO:0072669">
    <property type="term" value="C:tRNA-splicing ligase complex"/>
    <property type="evidence" value="ECO:0007669"/>
    <property type="project" value="TreeGrafter"/>
</dbReference>
<keyword evidence="3" id="KW-1185">Reference proteome</keyword>
<dbReference type="InterPro" id="IPR018797">
    <property type="entry name" value="FAM98"/>
</dbReference>
<comment type="caution">
    <text evidence="2">The sequence shown here is derived from an EMBL/GenBank/DDBJ whole genome shotgun (WGS) entry which is preliminary data.</text>
</comment>
<dbReference type="AlphaFoldDB" id="A0A9Q1I9J6"/>
<evidence type="ECO:0000313" key="2">
    <source>
        <dbReference type="EMBL" id="KAJ8289035.1"/>
    </source>
</evidence>
<accession>A0A9Q1I9J6</accession>
<dbReference type="PANTHER" id="PTHR31353:SF11">
    <property type="entry name" value="PROTEIN FAM98B"/>
    <property type="match status" value="1"/>
</dbReference>
<dbReference type="OrthoDB" id="512356at2759"/>
<dbReference type="Pfam" id="PF10239">
    <property type="entry name" value="DUF2465"/>
    <property type="match status" value="1"/>
</dbReference>
<name>A0A9Q1I9J6_CONCO</name>
<dbReference type="PANTHER" id="PTHR31353">
    <property type="entry name" value="FAM98"/>
    <property type="match status" value="1"/>
</dbReference>
<dbReference type="Proteomes" id="UP001152803">
    <property type="component" value="Unassembled WGS sequence"/>
</dbReference>
<proteinExistence type="inferred from homology"/>
<organism evidence="2 3">
    <name type="scientific">Conger conger</name>
    <name type="common">Conger eel</name>
    <name type="synonym">Muraena conger</name>
    <dbReference type="NCBI Taxonomy" id="82655"/>
    <lineage>
        <taxon>Eukaryota</taxon>
        <taxon>Metazoa</taxon>
        <taxon>Chordata</taxon>
        <taxon>Craniata</taxon>
        <taxon>Vertebrata</taxon>
        <taxon>Euteleostomi</taxon>
        <taxon>Actinopterygii</taxon>
        <taxon>Neopterygii</taxon>
        <taxon>Teleostei</taxon>
        <taxon>Anguilliformes</taxon>
        <taxon>Congridae</taxon>
        <taxon>Conger</taxon>
    </lineage>
</organism>
<gene>
    <name evidence="2" type="ORF">COCON_G00016940</name>
</gene>
<reference evidence="2" key="1">
    <citation type="journal article" date="2023" name="Science">
        <title>Genome structures resolve the early diversification of teleost fishes.</title>
        <authorList>
            <person name="Parey E."/>
            <person name="Louis A."/>
            <person name="Montfort J."/>
            <person name="Bouchez O."/>
            <person name="Roques C."/>
            <person name="Iampietro C."/>
            <person name="Lluch J."/>
            <person name="Castinel A."/>
            <person name="Donnadieu C."/>
            <person name="Desvignes T."/>
            <person name="Floi Bucao C."/>
            <person name="Jouanno E."/>
            <person name="Wen M."/>
            <person name="Mejri S."/>
            <person name="Dirks R."/>
            <person name="Jansen H."/>
            <person name="Henkel C."/>
            <person name="Chen W.J."/>
            <person name="Zahm M."/>
            <person name="Cabau C."/>
            <person name="Klopp C."/>
            <person name="Thompson A.W."/>
            <person name="Robinson-Rechavi M."/>
            <person name="Braasch I."/>
            <person name="Lecointre G."/>
            <person name="Bobe J."/>
            <person name="Postlethwait J.H."/>
            <person name="Berthelot C."/>
            <person name="Roest Crollius H."/>
            <person name="Guiguen Y."/>
        </authorList>
    </citation>
    <scope>NUCLEOTIDE SEQUENCE</scope>
    <source>
        <strain evidence="2">Concon-B</strain>
    </source>
</reference>
<protein>
    <recommendedName>
        <fullName evidence="4">Protein FAM98B</fullName>
    </recommendedName>
</protein>
<evidence type="ECO:0000256" key="1">
    <source>
        <dbReference type="ARBA" id="ARBA00007218"/>
    </source>
</evidence>
<dbReference type="EMBL" id="JAFJMO010000001">
    <property type="protein sequence ID" value="KAJ8289035.1"/>
    <property type="molecule type" value="Genomic_DNA"/>
</dbReference>
<sequence length="327" mass="36166">MECDILDILEQLGYNGPLLNEEALVKASEDGLPSSEYVNLCLWLTSRLKRLCGLEENLSADPGDIDGLQFEISGLLKELSCPYPTLVSGDVQGRLKNKDDCLKLILFLGSELQAAQVMKTKSVQESNGVEQSAASAELKLICRALSLSESECLDPAQLLSTIETKINNVLGKVPKEHIGKPVLKSSISDKQWAELEKMDTLLSADYECRRRMLIKRLDVTVQSFSWSERAKNQTDSMAKAYQPIRHSLKMKSPISLAHLLAAREDICNVVKTSSGSSREKTTCAINKILMGRVPDRESHEQRTLNLAAAEHRPGEASARLAPEARRC</sequence>
<comment type="similarity">
    <text evidence="1">Belongs to the FAM98 family.</text>
</comment>
<evidence type="ECO:0008006" key="4">
    <source>
        <dbReference type="Google" id="ProtNLM"/>
    </source>
</evidence>
<evidence type="ECO:0000313" key="3">
    <source>
        <dbReference type="Proteomes" id="UP001152803"/>
    </source>
</evidence>